<gene>
    <name evidence="2" type="ORF">ILT43_09540</name>
</gene>
<keyword evidence="3" id="KW-1185">Reference proteome</keyword>
<evidence type="ECO:0000313" key="3">
    <source>
        <dbReference type="Proteomes" id="UP000763641"/>
    </source>
</evidence>
<protein>
    <submittedName>
        <fullName evidence="2">Uncharacterized protein</fullName>
    </submittedName>
</protein>
<accession>A0ABS2D926</accession>
<feature type="chain" id="PRO_5045991700" evidence="1">
    <location>
        <begin position="22"/>
        <end position="171"/>
    </location>
</feature>
<proteinExistence type="predicted"/>
<comment type="caution">
    <text evidence="2">The sequence shown here is derived from an EMBL/GenBank/DDBJ whole genome shotgun (WGS) entry which is preliminary data.</text>
</comment>
<reference evidence="2 3" key="1">
    <citation type="submission" date="2020-12" db="EMBL/GenBank/DDBJ databases">
        <title>Sphingomonas sp.</title>
        <authorList>
            <person name="Kim M.K."/>
        </authorList>
    </citation>
    <scope>NUCLEOTIDE SEQUENCE [LARGE SCALE GENOMIC DNA]</scope>
    <source>
        <strain evidence="2 3">BT552</strain>
    </source>
</reference>
<dbReference type="RefSeq" id="WP_204198721.1">
    <property type="nucleotide sequence ID" value="NZ_JAFEMC010000002.1"/>
</dbReference>
<keyword evidence="1" id="KW-0732">Signal</keyword>
<sequence>MIRRAVAALLTLAAAPAAVTAQEVAPEWTSPEHVAADVAAATRRSDRESVQWGSSRRFRGLWIAGFEASEFIEGAATLADARRRSPTRSAIWFEYDDRTEGADRLSAAAKSYAGRVMQVEFEGRMTVGPRIVSPGAPPLGYGHLGGSAREVLVDRVIHVRDIGALRDEQSR</sequence>
<evidence type="ECO:0000313" key="2">
    <source>
        <dbReference type="EMBL" id="MBM6576616.1"/>
    </source>
</evidence>
<feature type="signal peptide" evidence="1">
    <location>
        <begin position="1"/>
        <end position="21"/>
    </location>
</feature>
<dbReference type="Proteomes" id="UP000763641">
    <property type="component" value="Unassembled WGS sequence"/>
</dbReference>
<evidence type="ECO:0000256" key="1">
    <source>
        <dbReference type="SAM" id="SignalP"/>
    </source>
</evidence>
<name>A0ABS2D926_9SPHN</name>
<dbReference type="EMBL" id="JAFEMC010000002">
    <property type="protein sequence ID" value="MBM6576616.1"/>
    <property type="molecule type" value="Genomic_DNA"/>
</dbReference>
<organism evidence="2 3">
    <name type="scientific">Sphingomonas longa</name>
    <dbReference type="NCBI Taxonomy" id="2778730"/>
    <lineage>
        <taxon>Bacteria</taxon>
        <taxon>Pseudomonadati</taxon>
        <taxon>Pseudomonadota</taxon>
        <taxon>Alphaproteobacteria</taxon>
        <taxon>Sphingomonadales</taxon>
        <taxon>Sphingomonadaceae</taxon>
        <taxon>Sphingomonas</taxon>
    </lineage>
</organism>